<dbReference type="GO" id="GO:0062054">
    <property type="term" value="F:fluoride channel activity"/>
    <property type="evidence" value="ECO:0007669"/>
    <property type="project" value="UniProtKB-UniRule"/>
</dbReference>
<protein>
    <recommendedName>
        <fullName evidence="8">Fluoride-specific ion channel FluC</fullName>
    </recommendedName>
</protein>
<evidence type="ECO:0000256" key="5">
    <source>
        <dbReference type="ARBA" id="ARBA00023136"/>
    </source>
</evidence>
<dbReference type="GO" id="GO:0140114">
    <property type="term" value="P:cellular detoxification of fluoride"/>
    <property type="evidence" value="ECO:0007669"/>
    <property type="project" value="UniProtKB-UniRule"/>
</dbReference>
<organism evidence="9 10">
    <name type="scientific">Halonotius terrestris</name>
    <dbReference type="NCBI Taxonomy" id="2487750"/>
    <lineage>
        <taxon>Archaea</taxon>
        <taxon>Methanobacteriati</taxon>
        <taxon>Methanobacteriota</taxon>
        <taxon>Stenosarchaea group</taxon>
        <taxon>Halobacteria</taxon>
        <taxon>Halobacteriales</taxon>
        <taxon>Haloferacaceae</taxon>
        <taxon>Halonotius</taxon>
    </lineage>
</organism>
<dbReference type="InterPro" id="IPR003691">
    <property type="entry name" value="FluC"/>
</dbReference>
<keyword evidence="10" id="KW-1185">Reference proteome</keyword>
<keyword evidence="8" id="KW-0407">Ion channel</keyword>
<dbReference type="HAMAP" id="MF_00454">
    <property type="entry name" value="FluC"/>
    <property type="match status" value="1"/>
</dbReference>
<keyword evidence="8" id="KW-0406">Ion transport</keyword>
<gene>
    <name evidence="8 9" type="primary">crcB</name>
    <name evidence="8" type="synonym">fluC</name>
    <name evidence="9" type="ORF">EGH24_07205</name>
</gene>
<dbReference type="GO" id="GO:0046872">
    <property type="term" value="F:metal ion binding"/>
    <property type="evidence" value="ECO:0007669"/>
    <property type="project" value="UniProtKB-KW"/>
</dbReference>
<comment type="similarity">
    <text evidence="6 8">Belongs to the fluoride channel Fluc/FEX (TC 1.A.43) family.</text>
</comment>
<dbReference type="Pfam" id="PF02537">
    <property type="entry name" value="CRCB"/>
    <property type="match status" value="1"/>
</dbReference>
<keyword evidence="8" id="KW-0813">Transport</keyword>
<dbReference type="PANTHER" id="PTHR28259">
    <property type="entry name" value="FLUORIDE EXPORT PROTEIN 1-RELATED"/>
    <property type="match status" value="1"/>
</dbReference>
<feature type="transmembrane region" description="Helical" evidence="8">
    <location>
        <begin position="65"/>
        <end position="84"/>
    </location>
</feature>
<feature type="binding site" evidence="8">
    <location>
        <position position="77"/>
    </location>
    <ligand>
        <name>Na(+)</name>
        <dbReference type="ChEBI" id="CHEBI:29101"/>
        <note>structural</note>
    </ligand>
</feature>
<sequence>MIPTEPAYLVGTGGAIGAVCRYLAGSLLTQRIGSPPFPVATLVVNVVGSFALGLLLFSGVSDETVLFFGIGACGAFTTYSSFSVQTVRLWEGGRRGYAVANAVGNFLLSAGAVGLAWLLVG</sequence>
<dbReference type="NCBIfam" id="TIGR00494">
    <property type="entry name" value="crcB"/>
    <property type="match status" value="1"/>
</dbReference>
<evidence type="ECO:0000313" key="10">
    <source>
        <dbReference type="Proteomes" id="UP000705823"/>
    </source>
</evidence>
<comment type="caution">
    <text evidence="9">The sequence shown here is derived from an EMBL/GenBank/DDBJ whole genome shotgun (WGS) entry which is preliminary data.</text>
</comment>
<dbReference type="OrthoDB" id="304656at2157"/>
<dbReference type="AlphaFoldDB" id="A0A8J8P904"/>
<keyword evidence="8" id="KW-0915">Sodium</keyword>
<comment type="activity regulation">
    <text evidence="8">Na(+) is not transported, but it plays an essential structural role and its presence is essential for fluoride channel function.</text>
</comment>
<evidence type="ECO:0000256" key="4">
    <source>
        <dbReference type="ARBA" id="ARBA00022989"/>
    </source>
</evidence>
<keyword evidence="4 8" id="KW-1133">Transmembrane helix</keyword>
<dbReference type="Proteomes" id="UP000705823">
    <property type="component" value="Unassembled WGS sequence"/>
</dbReference>
<evidence type="ECO:0000256" key="1">
    <source>
        <dbReference type="ARBA" id="ARBA00004651"/>
    </source>
</evidence>
<evidence type="ECO:0000256" key="8">
    <source>
        <dbReference type="HAMAP-Rule" id="MF_00454"/>
    </source>
</evidence>
<comment type="subcellular location">
    <subcellularLocation>
        <location evidence="1 8">Cell membrane</location>
        <topology evidence="1 8">Multi-pass membrane protein</topology>
    </subcellularLocation>
</comment>
<evidence type="ECO:0000256" key="6">
    <source>
        <dbReference type="ARBA" id="ARBA00035120"/>
    </source>
</evidence>
<feature type="transmembrane region" description="Helical" evidence="8">
    <location>
        <begin position="96"/>
        <end position="120"/>
    </location>
</feature>
<reference evidence="9" key="1">
    <citation type="submission" date="2019-02" db="EMBL/GenBank/DDBJ databases">
        <title>Halonotius sp. a new haloarchaeum isolated from saline soil.</title>
        <authorList>
            <person name="Duran-Viseras A."/>
            <person name="Sanchez-Porro C."/>
            <person name="Ventosa A."/>
        </authorList>
    </citation>
    <scope>NUCLEOTIDE SEQUENCE</scope>
    <source>
        <strain evidence="9">F15B</strain>
    </source>
</reference>
<keyword evidence="3 8" id="KW-0812">Transmembrane</keyword>
<feature type="transmembrane region" description="Helical" evidence="8">
    <location>
        <begin position="6"/>
        <end position="24"/>
    </location>
</feature>
<comment type="function">
    <text evidence="8">Fluoride-specific ion channel. Important for reducing fluoride concentration in the cell, thus reducing its toxicity.</text>
</comment>
<dbReference type="PANTHER" id="PTHR28259:SF1">
    <property type="entry name" value="FLUORIDE EXPORT PROTEIN 1-RELATED"/>
    <property type="match status" value="1"/>
</dbReference>
<evidence type="ECO:0000313" key="9">
    <source>
        <dbReference type="EMBL" id="TQQ80936.1"/>
    </source>
</evidence>
<comment type="catalytic activity">
    <reaction evidence="7">
        <text>fluoride(in) = fluoride(out)</text>
        <dbReference type="Rhea" id="RHEA:76159"/>
        <dbReference type="ChEBI" id="CHEBI:17051"/>
    </reaction>
    <physiologicalReaction direction="left-to-right" evidence="7">
        <dbReference type="Rhea" id="RHEA:76160"/>
    </physiologicalReaction>
</comment>
<feature type="transmembrane region" description="Helical" evidence="8">
    <location>
        <begin position="36"/>
        <end position="59"/>
    </location>
</feature>
<dbReference type="EMBL" id="RKLU01000003">
    <property type="protein sequence ID" value="TQQ80936.1"/>
    <property type="molecule type" value="Genomic_DNA"/>
</dbReference>
<evidence type="ECO:0000256" key="3">
    <source>
        <dbReference type="ARBA" id="ARBA00022692"/>
    </source>
</evidence>
<accession>A0A8J8P904</accession>
<proteinExistence type="inferred from homology"/>
<dbReference type="GO" id="GO:0005886">
    <property type="term" value="C:plasma membrane"/>
    <property type="evidence" value="ECO:0007669"/>
    <property type="project" value="UniProtKB-SubCell"/>
</dbReference>
<name>A0A8J8P904_9EURY</name>
<keyword evidence="2 8" id="KW-1003">Cell membrane</keyword>
<keyword evidence="5 8" id="KW-0472">Membrane</keyword>
<dbReference type="RefSeq" id="WP_142979498.1">
    <property type="nucleotide sequence ID" value="NZ_RKLU01000003.1"/>
</dbReference>
<evidence type="ECO:0000256" key="7">
    <source>
        <dbReference type="ARBA" id="ARBA00035585"/>
    </source>
</evidence>
<feature type="binding site" evidence="8">
    <location>
        <position position="74"/>
    </location>
    <ligand>
        <name>Na(+)</name>
        <dbReference type="ChEBI" id="CHEBI:29101"/>
        <note>structural</note>
    </ligand>
</feature>
<evidence type="ECO:0000256" key="2">
    <source>
        <dbReference type="ARBA" id="ARBA00022475"/>
    </source>
</evidence>
<keyword evidence="8" id="KW-0479">Metal-binding</keyword>